<name>A0A0F7ZWR2_9HYPO</name>
<keyword evidence="4" id="KW-1185">Reference proteome</keyword>
<evidence type="ECO:0000256" key="1">
    <source>
        <dbReference type="SAM" id="MobiDB-lite"/>
    </source>
</evidence>
<feature type="compositionally biased region" description="Low complexity" evidence="1">
    <location>
        <begin position="229"/>
        <end position="242"/>
    </location>
</feature>
<protein>
    <submittedName>
        <fullName evidence="3">Uncharacterized protein</fullName>
    </submittedName>
</protein>
<proteinExistence type="predicted"/>
<gene>
    <name evidence="3" type="ORF">HIM_11190</name>
</gene>
<feature type="chain" id="PRO_5002526072" evidence="2">
    <location>
        <begin position="18"/>
        <end position="252"/>
    </location>
</feature>
<evidence type="ECO:0000313" key="4">
    <source>
        <dbReference type="Proteomes" id="UP000054481"/>
    </source>
</evidence>
<dbReference type="AlphaFoldDB" id="A0A0F7ZWR2"/>
<dbReference type="EMBL" id="KQ030718">
    <property type="protein sequence ID" value="KJZ69417.1"/>
    <property type="molecule type" value="Genomic_DNA"/>
</dbReference>
<evidence type="ECO:0000313" key="3">
    <source>
        <dbReference type="EMBL" id="KJZ69417.1"/>
    </source>
</evidence>
<reference evidence="3 4" key="1">
    <citation type="journal article" date="2014" name="Genome Biol. Evol.">
        <title>Comparative genomics and transcriptomics analyses reveal divergent lifestyle features of nematode endoparasitic fungus Hirsutella minnesotensis.</title>
        <authorList>
            <person name="Lai Y."/>
            <person name="Liu K."/>
            <person name="Zhang X."/>
            <person name="Zhang X."/>
            <person name="Li K."/>
            <person name="Wang N."/>
            <person name="Shu C."/>
            <person name="Wu Y."/>
            <person name="Wang C."/>
            <person name="Bushley K.E."/>
            <person name="Xiang M."/>
            <person name="Liu X."/>
        </authorList>
    </citation>
    <scope>NUCLEOTIDE SEQUENCE [LARGE SCALE GENOMIC DNA]</scope>
    <source>
        <strain evidence="3 4">3608</strain>
    </source>
</reference>
<feature type="compositionally biased region" description="Basic and acidic residues" evidence="1">
    <location>
        <begin position="168"/>
        <end position="177"/>
    </location>
</feature>
<sequence length="252" mass="25589">MKLSIAHFIVLTGLGQASPVQDQYIAPRGAFGGVVGGAAGAACGFDGGPLCQGPSTGGVGAGGLAAVAIGGSIKSICCNVGRQLKSMTLQDWCCGIENGREQDSRTPQQLLFSGIIAALDSGLSAGEIAANLQRNSPGLTAEEAGALVEAVQSRLQKAKEGAAQVEAENQKAADRPESNPSRTRRIRTGLDVGLTVEDMVAELQRTTPGLTAERAKAQVEAVQAQTRKAAAQVQAPSQAPAQGKGKGTDKAS</sequence>
<evidence type="ECO:0000256" key="2">
    <source>
        <dbReference type="SAM" id="SignalP"/>
    </source>
</evidence>
<keyword evidence="2" id="KW-0732">Signal</keyword>
<feature type="region of interest" description="Disordered" evidence="1">
    <location>
        <begin position="224"/>
        <end position="252"/>
    </location>
</feature>
<feature type="region of interest" description="Disordered" evidence="1">
    <location>
        <begin position="162"/>
        <end position="189"/>
    </location>
</feature>
<organism evidence="3 4">
    <name type="scientific">Hirsutella minnesotensis 3608</name>
    <dbReference type="NCBI Taxonomy" id="1043627"/>
    <lineage>
        <taxon>Eukaryota</taxon>
        <taxon>Fungi</taxon>
        <taxon>Dikarya</taxon>
        <taxon>Ascomycota</taxon>
        <taxon>Pezizomycotina</taxon>
        <taxon>Sordariomycetes</taxon>
        <taxon>Hypocreomycetidae</taxon>
        <taxon>Hypocreales</taxon>
        <taxon>Ophiocordycipitaceae</taxon>
        <taxon>Hirsutella</taxon>
    </lineage>
</organism>
<feature type="signal peptide" evidence="2">
    <location>
        <begin position="1"/>
        <end position="17"/>
    </location>
</feature>
<accession>A0A0F7ZWR2</accession>
<dbReference type="Proteomes" id="UP000054481">
    <property type="component" value="Unassembled WGS sequence"/>
</dbReference>